<dbReference type="OrthoDB" id="5646284at2"/>
<comment type="caution">
    <text evidence="1">The sequence shown here is derived from an EMBL/GenBank/DDBJ whole genome shotgun (WGS) entry which is preliminary data.</text>
</comment>
<reference evidence="1 2" key="1">
    <citation type="submission" date="2015-11" db="EMBL/GenBank/DDBJ databases">
        <title>Genomic analysis of 38 Legionella species identifies large and diverse effector repertoires.</title>
        <authorList>
            <person name="Burstein D."/>
            <person name="Amaro F."/>
            <person name="Zusman T."/>
            <person name="Lifshitz Z."/>
            <person name="Cohen O."/>
            <person name="Gilbert J.A."/>
            <person name="Pupko T."/>
            <person name="Shuman H.A."/>
            <person name="Segal G."/>
        </authorList>
    </citation>
    <scope>NUCLEOTIDE SEQUENCE [LARGE SCALE GENOMIC DNA]</scope>
    <source>
        <strain evidence="1 2">ATCC 49506</strain>
    </source>
</reference>
<dbReference type="Proteomes" id="UP000054725">
    <property type="component" value="Unassembled WGS sequence"/>
</dbReference>
<gene>
    <name evidence="1" type="ORF">Lnau_2274</name>
</gene>
<dbReference type="RefSeq" id="WP_058505282.1">
    <property type="nucleotide sequence ID" value="NZ_CAAAIF010000017.1"/>
</dbReference>
<dbReference type="EMBL" id="LNYO01000023">
    <property type="protein sequence ID" value="KTD33523.1"/>
    <property type="molecule type" value="Genomic_DNA"/>
</dbReference>
<evidence type="ECO:0000313" key="1">
    <source>
        <dbReference type="EMBL" id="KTD33523.1"/>
    </source>
</evidence>
<dbReference type="PATRIC" id="fig|45070.6.peg.2400"/>
<dbReference type="STRING" id="45070.Lnau_2274"/>
<organism evidence="1 2">
    <name type="scientific">Legionella nautarum</name>
    <dbReference type="NCBI Taxonomy" id="45070"/>
    <lineage>
        <taxon>Bacteria</taxon>
        <taxon>Pseudomonadati</taxon>
        <taxon>Pseudomonadota</taxon>
        <taxon>Gammaproteobacteria</taxon>
        <taxon>Legionellales</taxon>
        <taxon>Legionellaceae</taxon>
        <taxon>Legionella</taxon>
    </lineage>
</organism>
<accession>A0A0W0WMP5</accession>
<evidence type="ECO:0000313" key="2">
    <source>
        <dbReference type="Proteomes" id="UP000054725"/>
    </source>
</evidence>
<sequence length="232" mass="26630">MFKLPVLSRLRITLILIFLFLCSVAFSYSSIEFFLSNNKDVIQLDEAYSRLMNVSQEKLYELVIEILQNNHIEQGTFNNALGMYQMTASDIVSADNSARYISSSRQSLSRKEIFSLSRELVTKLDQESIAVFVPNNEFPINDTILKFINIQPTIKEALNLIQQQLPEHYSHAFSMYLSKQCGDFDTIKVAAIEWLGQRVNADLIRHAFPHEIIHSLHGEAYLIYKDGSKKSL</sequence>
<proteinExistence type="predicted"/>
<keyword evidence="2" id="KW-1185">Reference proteome</keyword>
<dbReference type="AlphaFoldDB" id="A0A0W0WMP5"/>
<protein>
    <submittedName>
        <fullName evidence="1">Uncharacterized protein</fullName>
    </submittedName>
</protein>
<name>A0A0W0WMP5_9GAMM</name>